<evidence type="ECO:0000313" key="4">
    <source>
        <dbReference type="Proteomes" id="UP001596035"/>
    </source>
</evidence>
<dbReference type="Gene3D" id="3.40.50.300">
    <property type="entry name" value="P-loop containing nucleotide triphosphate hydrolases"/>
    <property type="match status" value="1"/>
</dbReference>
<feature type="compositionally biased region" description="Basic and acidic residues" evidence="1">
    <location>
        <begin position="706"/>
        <end position="716"/>
    </location>
</feature>
<organism evidence="3 4">
    <name type="scientific">Streptomyces atrovirens</name>
    <dbReference type="NCBI Taxonomy" id="285556"/>
    <lineage>
        <taxon>Bacteria</taxon>
        <taxon>Bacillati</taxon>
        <taxon>Actinomycetota</taxon>
        <taxon>Actinomycetes</taxon>
        <taxon>Kitasatosporales</taxon>
        <taxon>Streptomycetaceae</taxon>
        <taxon>Streptomyces</taxon>
    </lineage>
</organism>
<dbReference type="InterPro" id="IPR045555">
    <property type="entry name" value="VMAP-M0"/>
</dbReference>
<protein>
    <submittedName>
        <fullName evidence="3">SAV_2336 N-terminal domain-related protein</fullName>
    </submittedName>
</protein>
<gene>
    <name evidence="3" type="ORF">ACFPWV_02715</name>
</gene>
<feature type="compositionally biased region" description="Pro residues" evidence="1">
    <location>
        <begin position="60"/>
        <end position="70"/>
    </location>
</feature>
<dbReference type="SUPFAM" id="SSF52540">
    <property type="entry name" value="P-loop containing nucleoside triphosphate hydrolases"/>
    <property type="match status" value="1"/>
</dbReference>
<dbReference type="InterPro" id="IPR027417">
    <property type="entry name" value="P-loop_NTPase"/>
</dbReference>
<dbReference type="PANTHER" id="PTHR44757:SF2">
    <property type="entry name" value="BIOFILM ARCHITECTURE MAINTENANCE PROTEIN MBAA"/>
    <property type="match status" value="1"/>
</dbReference>
<sequence length="1163" mass="121951">MSSGVAGSGEPDGLRVAHLYAALCGAGVELSPRELSDALWLALHTPPSPAGAGTAESAPVPRPAPASVPRPEPREPDAGRAAPGASRRPVHAFTRARGGGAPGAPLRIPGVRGLRHPLGVVRGLRALKRRVPSPHRQELDETATAEAIADSGVLDAVLRPARDRWLHLLLAVDDGPSLRVWRDTVGELADALTGSGIFRSVRVSPLDASALLTGDPTAVLAVTDGVADHWYDGSAHRRLAALARRAPTAVLHLLPTRLWNGTGLAAEPAIVRTTGPAPPNSLLAMYELPLPDDSGPRPGLPVPVLELEELSLRPWADLIASHGGMAALRVIDAESPPGPDGDGCAGITAGTATDRVRTFRATASPSAYELAGHLAAVDPLTLPVMRLVQAAALPDSNPVCLAEVMLSGLLHVDAPLNGHDVFAFAPEVRGVLRTVVRAGSAQRTVDAVSDFIVPRLGRTPDFPAVIADRTGTLSLPRGGNPLAELASTGEPYGGGGPGDGGRGTEPLPRGTHNLPERRTVRWVPDLQRDVDWVEETLAGQSGSRAAALCGPAGSDKTTVALEYAHRHLRDHTLVWWIDAREPGGVESGVAGITHALFPESASGPAGTDATDRALRWLESHPGWLLVLDHVTDPGKVTELQGRVGAYGHLLVTARTYARQWAALPVRDLTSAHRGRHDPLTGLRDEPTLRAQLSGLLCADPGADDGGPDHAHLRAPSEDPDTEQRGLAVVLCSLDGLKNVNDRFGRAAGDAVLVEMARRLRDAVRDDDTVARVGGDVFAVLTGGLDRSGATNLAVRLRGEVLPPIRVDGQAVRVGASTAVVWAQCGSAPERIIDSARGEILARARGLSLLLRLTEVLCALTCMKEARGRALFARVLADQLGRPIHLRGLRQREDVVALVRAALAVAGGENLLVAAVRIFEGDAPGREVQRLFDETGGPPPDVSRTETGGPGRAQDSLALVADLVTALCELTCTQGVEERAQFAALLGDLLGRPVEVLGVRQREDVVALVHAALSTAGGGHTLADVVRILEGVPAADEVARRITAAPDPPVPRMLSAPEEDGARALLRAATAELPAARLRDVLVHDLSGLRLPVGLSPEQLFAYTLELTAQPDGLPPAVLLVECAARLAPSPEHRSALAAWTGTWAANAGLSEALRRRRAAANRA</sequence>
<dbReference type="InterPro" id="IPR043128">
    <property type="entry name" value="Rev_trsase/Diguanyl_cyclase"/>
</dbReference>
<dbReference type="InterPro" id="IPR047738">
    <property type="entry name" value="SAV_2336-like_N"/>
</dbReference>
<dbReference type="NCBIfam" id="TIGR00254">
    <property type="entry name" value="GGDEF"/>
    <property type="match status" value="1"/>
</dbReference>
<dbReference type="Pfam" id="PF19916">
    <property type="entry name" value="VMAP-M0"/>
    <property type="match status" value="1"/>
</dbReference>
<dbReference type="PANTHER" id="PTHR44757">
    <property type="entry name" value="DIGUANYLATE CYCLASE DGCP"/>
    <property type="match status" value="1"/>
</dbReference>
<dbReference type="Proteomes" id="UP001596035">
    <property type="component" value="Unassembled WGS sequence"/>
</dbReference>
<accession>A0ABW0DMJ4</accession>
<dbReference type="RefSeq" id="WP_344564389.1">
    <property type="nucleotide sequence ID" value="NZ_BAAATG010000033.1"/>
</dbReference>
<dbReference type="Gene3D" id="3.30.70.270">
    <property type="match status" value="1"/>
</dbReference>
<evidence type="ECO:0000259" key="2">
    <source>
        <dbReference type="PROSITE" id="PS50887"/>
    </source>
</evidence>
<evidence type="ECO:0000256" key="1">
    <source>
        <dbReference type="SAM" id="MobiDB-lite"/>
    </source>
</evidence>
<name>A0ABW0DMJ4_9ACTN</name>
<dbReference type="Pfam" id="PF19956">
    <property type="entry name" value="EAD2"/>
    <property type="match status" value="2"/>
</dbReference>
<dbReference type="InterPro" id="IPR029787">
    <property type="entry name" value="Nucleotide_cyclase"/>
</dbReference>
<keyword evidence="4" id="KW-1185">Reference proteome</keyword>
<feature type="domain" description="GGDEF" evidence="2">
    <location>
        <begin position="724"/>
        <end position="854"/>
    </location>
</feature>
<dbReference type="PROSITE" id="PS50887">
    <property type="entry name" value="GGDEF"/>
    <property type="match status" value="1"/>
</dbReference>
<feature type="region of interest" description="Disordered" evidence="1">
    <location>
        <begin position="696"/>
        <end position="721"/>
    </location>
</feature>
<feature type="region of interest" description="Disordered" evidence="1">
    <location>
        <begin position="48"/>
        <end position="108"/>
    </location>
</feature>
<dbReference type="EMBL" id="JBHSKN010000003">
    <property type="protein sequence ID" value="MFC5238839.1"/>
    <property type="molecule type" value="Genomic_DNA"/>
</dbReference>
<dbReference type="NCBIfam" id="NF041121">
    <property type="entry name" value="SAV_2336_NTERM"/>
    <property type="match status" value="1"/>
</dbReference>
<dbReference type="InterPro" id="IPR045431">
    <property type="entry name" value="EAD2"/>
</dbReference>
<dbReference type="InterPro" id="IPR052155">
    <property type="entry name" value="Biofilm_reg_signaling"/>
</dbReference>
<comment type="caution">
    <text evidence="3">The sequence shown here is derived from an EMBL/GenBank/DDBJ whole genome shotgun (WGS) entry which is preliminary data.</text>
</comment>
<dbReference type="InterPro" id="IPR000160">
    <property type="entry name" value="GGDEF_dom"/>
</dbReference>
<dbReference type="SMART" id="SM00267">
    <property type="entry name" value="GGDEF"/>
    <property type="match status" value="1"/>
</dbReference>
<evidence type="ECO:0000313" key="3">
    <source>
        <dbReference type="EMBL" id="MFC5238839.1"/>
    </source>
</evidence>
<dbReference type="CDD" id="cd01949">
    <property type="entry name" value="GGDEF"/>
    <property type="match status" value="1"/>
</dbReference>
<dbReference type="Pfam" id="PF00990">
    <property type="entry name" value="GGDEF"/>
    <property type="match status" value="1"/>
</dbReference>
<feature type="region of interest" description="Disordered" evidence="1">
    <location>
        <begin position="477"/>
        <end position="513"/>
    </location>
</feature>
<reference evidence="4" key="1">
    <citation type="journal article" date="2019" name="Int. J. Syst. Evol. Microbiol.">
        <title>The Global Catalogue of Microorganisms (GCM) 10K type strain sequencing project: providing services to taxonomists for standard genome sequencing and annotation.</title>
        <authorList>
            <consortium name="The Broad Institute Genomics Platform"/>
            <consortium name="The Broad Institute Genome Sequencing Center for Infectious Disease"/>
            <person name="Wu L."/>
            <person name="Ma J."/>
        </authorList>
    </citation>
    <scope>NUCLEOTIDE SEQUENCE [LARGE SCALE GENOMIC DNA]</scope>
    <source>
        <strain evidence="4">CGMCC 4.7131</strain>
    </source>
</reference>
<dbReference type="SUPFAM" id="SSF55073">
    <property type="entry name" value="Nucleotide cyclase"/>
    <property type="match status" value="1"/>
</dbReference>
<proteinExistence type="predicted"/>
<feature type="compositionally biased region" description="Gly residues" evidence="1">
    <location>
        <begin position="491"/>
        <end position="503"/>
    </location>
</feature>
<feature type="region of interest" description="Disordered" evidence="1">
    <location>
        <begin position="930"/>
        <end position="950"/>
    </location>
</feature>